<accession>T5LX73</accession>
<dbReference type="HOGENOM" id="CLU_3389673_0_0_9"/>
<dbReference type="Proteomes" id="UP000002939">
    <property type="component" value="Unassembled WGS sequence"/>
</dbReference>
<keyword evidence="1" id="KW-0472">Membrane</keyword>
<keyword evidence="1" id="KW-0812">Transmembrane</keyword>
<sequence length="32" mass="3598">MLGAEIATVIFALIVIGLVINFKKIVRWIKNI</sequence>
<proteinExistence type="predicted"/>
<protein>
    <submittedName>
        <fullName evidence="2">Uncharacterized protein</fullName>
    </submittedName>
</protein>
<feature type="transmembrane region" description="Helical" evidence="1">
    <location>
        <begin position="6"/>
        <end position="22"/>
    </location>
</feature>
<organism evidence="2 3">
    <name type="scientific">Granulicatella elegans ATCC 700633</name>
    <dbReference type="NCBI Taxonomy" id="626369"/>
    <lineage>
        <taxon>Bacteria</taxon>
        <taxon>Bacillati</taxon>
        <taxon>Bacillota</taxon>
        <taxon>Bacilli</taxon>
        <taxon>Lactobacillales</taxon>
        <taxon>Carnobacteriaceae</taxon>
        <taxon>Granulicatella</taxon>
    </lineage>
</organism>
<evidence type="ECO:0000256" key="1">
    <source>
        <dbReference type="SAM" id="Phobius"/>
    </source>
</evidence>
<evidence type="ECO:0000313" key="2">
    <source>
        <dbReference type="EMBL" id="EQM96948.1"/>
    </source>
</evidence>
<dbReference type="EMBL" id="ACRF02000013">
    <property type="protein sequence ID" value="EQM96948.1"/>
    <property type="molecule type" value="Genomic_DNA"/>
</dbReference>
<keyword evidence="3" id="KW-1185">Reference proteome</keyword>
<evidence type="ECO:0000313" key="3">
    <source>
        <dbReference type="Proteomes" id="UP000002939"/>
    </source>
</evidence>
<keyword evidence="1" id="KW-1133">Transmembrane helix</keyword>
<dbReference type="AlphaFoldDB" id="T5LX73"/>
<name>T5LX73_9LACT</name>
<comment type="caution">
    <text evidence="2">The sequence shown here is derived from an EMBL/GenBank/DDBJ whole genome shotgun (WGS) entry which is preliminary data.</text>
</comment>
<reference evidence="2" key="1">
    <citation type="submission" date="2011-10" db="EMBL/GenBank/DDBJ databases">
        <title>The Genome Sequence of Granulicatella elegans ATCC 700633.</title>
        <authorList>
            <consortium name="The Broad Institute Genome Sequencing Platform"/>
            <consortium name="The Broad Institute Genome Sequencing Center for Infectious Disease"/>
            <person name="Earl A."/>
            <person name="Ward D."/>
            <person name="Feldgarden M."/>
            <person name="Gevers D."/>
            <person name="Sibley C.D."/>
            <person name="Field T.R."/>
            <person name="Grinwis M."/>
            <person name="Eshaghurshan C.S."/>
            <person name="Surette M.G."/>
            <person name="Young S.K."/>
            <person name="Zeng Q."/>
            <person name="Gargeya S."/>
            <person name="Fitzgerald M."/>
            <person name="Haas B."/>
            <person name="Abouelleil A."/>
            <person name="Alvarado L."/>
            <person name="Arachchi H.M."/>
            <person name="Berlin A."/>
            <person name="Brown A."/>
            <person name="Chapman S.B."/>
            <person name="Chen Z."/>
            <person name="Dunbar C."/>
            <person name="Freedman E."/>
            <person name="Gearin G."/>
            <person name="Goldberg J."/>
            <person name="Griggs A."/>
            <person name="Gujja S."/>
            <person name="Heiman D."/>
            <person name="Howarth C."/>
            <person name="Larson L."/>
            <person name="Lui A."/>
            <person name="MacDonald P.J.P."/>
            <person name="Montmayeur A."/>
            <person name="Murphy C."/>
            <person name="Neiman D."/>
            <person name="Pearson M."/>
            <person name="Priest M."/>
            <person name="Roberts A."/>
            <person name="Saif S."/>
            <person name="Shea T."/>
            <person name="Shenoy N."/>
            <person name="Sisk P."/>
            <person name="Stolte C."/>
            <person name="Sykes S."/>
            <person name="Wortman J."/>
            <person name="Nusbaum C."/>
            <person name="Birren B."/>
        </authorList>
    </citation>
    <scope>NUCLEOTIDE SEQUENCE [LARGE SCALE GENOMIC DNA]</scope>
    <source>
        <strain evidence="2">ATCC 700633</strain>
    </source>
</reference>
<gene>
    <name evidence="2" type="ORF">HMPREF0446_01721</name>
</gene>